<dbReference type="SMR" id="A0A411BKR2"/>
<reference evidence="1 2" key="1">
    <citation type="submission" date="2018-09" db="EMBL/GenBank/DDBJ databases">
        <title>Characterization and complete genomic analysis of VspSw_1.</title>
        <authorList>
            <person name="Chen L."/>
        </authorList>
    </citation>
    <scope>NUCLEOTIDE SEQUENCE [LARGE SCALE GENOMIC DNA]</scope>
</reference>
<sequence>MANKYSKASRERLDTCHPLLIKLMERILPRWDHTIVCGHRSKEEQNRLYAEGKSQLQYPRSKHNAYPSIAVDIQPYPFKDERDLYYFIGYVKGVADEMGIKLRMGADWNDNKTVTDNWIDAFHIELVL</sequence>
<organism evidence="1 2">
    <name type="scientific">Vibrio phage VspSw_1</name>
    <dbReference type="NCBI Taxonomy" id="2484249"/>
    <lineage>
        <taxon>Viruses</taxon>
        <taxon>Duplodnaviria</taxon>
        <taxon>Heunggongvirae</taxon>
        <taxon>Uroviricota</taxon>
        <taxon>Caudoviricetes</taxon>
        <taxon>Demerecviridae</taxon>
        <taxon>Pogseptimavirus</taxon>
        <taxon>Pogseptimavirus VspSw1</taxon>
    </lineage>
</organism>
<dbReference type="EMBL" id="MH925094">
    <property type="protein sequence ID" value="QAY02142.1"/>
    <property type="molecule type" value="Genomic_DNA"/>
</dbReference>
<dbReference type="SUPFAM" id="SSF55166">
    <property type="entry name" value="Hedgehog/DD-peptidase"/>
    <property type="match status" value="1"/>
</dbReference>
<dbReference type="Gene3D" id="3.30.1380.10">
    <property type="match status" value="1"/>
</dbReference>
<keyword evidence="2" id="KW-1185">Reference proteome</keyword>
<gene>
    <name evidence="1" type="ORF">VspSw1_69</name>
</gene>
<protein>
    <submittedName>
        <fullName evidence="1">L-alanyl-D-glutamate peptidase</fullName>
    </submittedName>
</protein>
<dbReference type="Proteomes" id="UP000290327">
    <property type="component" value="Segment"/>
</dbReference>
<accession>A0A411BKR2</accession>
<proteinExistence type="predicted"/>
<evidence type="ECO:0000313" key="2">
    <source>
        <dbReference type="Proteomes" id="UP000290327"/>
    </source>
</evidence>
<evidence type="ECO:0000313" key="1">
    <source>
        <dbReference type="EMBL" id="QAY02142.1"/>
    </source>
</evidence>
<name>A0A411BKR2_9CAUD</name>
<dbReference type="InterPro" id="IPR009045">
    <property type="entry name" value="Zn_M74/Hedgehog-like"/>
</dbReference>